<dbReference type="InterPro" id="IPR006671">
    <property type="entry name" value="Cyclin_N"/>
</dbReference>
<feature type="domain" description="Cyclin C-terminal" evidence="9">
    <location>
        <begin position="180"/>
        <end position="304"/>
    </location>
</feature>
<keyword evidence="4 7" id="KW-0195">Cyclin</keyword>
<evidence type="ECO:0000256" key="5">
    <source>
        <dbReference type="ARBA" id="ARBA00023306"/>
    </source>
</evidence>
<dbReference type="Gene3D" id="1.10.472.10">
    <property type="entry name" value="Cyclin-like"/>
    <property type="match status" value="2"/>
</dbReference>
<dbReference type="InterPro" id="IPR004367">
    <property type="entry name" value="Cyclin_C-dom"/>
</dbReference>
<dbReference type="GO" id="GO:0051301">
    <property type="term" value="P:cell division"/>
    <property type="evidence" value="ECO:0007669"/>
    <property type="project" value="UniProtKB-KW"/>
</dbReference>
<dbReference type="Pfam" id="PF02984">
    <property type="entry name" value="Cyclin_C"/>
    <property type="match status" value="1"/>
</dbReference>
<protein>
    <recommendedName>
        <fullName evidence="6">B-like cyclin</fullName>
    </recommendedName>
</protein>
<dbReference type="InterPro" id="IPR039361">
    <property type="entry name" value="Cyclin"/>
</dbReference>
<dbReference type="CDD" id="cd20544">
    <property type="entry name" value="CYCLIN_AtCycD-like_rpt2"/>
    <property type="match status" value="1"/>
</dbReference>
<evidence type="ECO:0000256" key="7">
    <source>
        <dbReference type="RuleBase" id="RU000383"/>
    </source>
</evidence>
<gene>
    <name evidence="10" type="ORF">KK1_036287</name>
</gene>
<name>A0A151RIP3_CAJCA</name>
<dbReference type="InterPro" id="IPR013763">
    <property type="entry name" value="Cyclin-like_dom"/>
</dbReference>
<comment type="similarity">
    <text evidence="1">Belongs to the cyclin family. Cyclin D subfamily.</text>
</comment>
<evidence type="ECO:0000259" key="8">
    <source>
        <dbReference type="SMART" id="SM00385"/>
    </source>
</evidence>
<evidence type="ECO:0000259" key="9">
    <source>
        <dbReference type="SMART" id="SM01332"/>
    </source>
</evidence>
<evidence type="ECO:0000256" key="4">
    <source>
        <dbReference type="ARBA" id="ARBA00023127"/>
    </source>
</evidence>
<keyword evidence="11" id="KW-1185">Reference proteome</keyword>
<dbReference type="Proteomes" id="UP000075243">
    <property type="component" value="Unassembled WGS sequence"/>
</dbReference>
<keyword evidence="3" id="KW-0132">Cell division</keyword>
<dbReference type="PANTHER" id="PTHR10177">
    <property type="entry name" value="CYCLINS"/>
    <property type="match status" value="1"/>
</dbReference>
<dbReference type="AlphaFoldDB" id="A0A151RIP3"/>
<dbReference type="CDD" id="cd20543">
    <property type="entry name" value="CYCLIN_AtCycD-like_rpt1"/>
    <property type="match status" value="1"/>
</dbReference>
<dbReference type="SUPFAM" id="SSF47954">
    <property type="entry name" value="Cyclin-like"/>
    <property type="match status" value="2"/>
</dbReference>
<evidence type="ECO:0000256" key="3">
    <source>
        <dbReference type="ARBA" id="ARBA00022618"/>
    </source>
</evidence>
<dbReference type="EMBL" id="KQ483723">
    <property type="protein sequence ID" value="KYP42295.1"/>
    <property type="molecule type" value="Genomic_DNA"/>
</dbReference>
<dbReference type="STRING" id="3821.A0A151RIP3"/>
<dbReference type="SMART" id="SM00385">
    <property type="entry name" value="CYCLIN"/>
    <property type="match status" value="2"/>
</dbReference>
<comment type="subunit">
    <text evidence="2">Interacts with the CDC2 protein kinase to form a serine/threonine kinase holoenzyme complex also known as maturation promoting factor (MPF). The cyclin subunit imparts substrate specificity to the complex.</text>
</comment>
<evidence type="ECO:0000256" key="1">
    <source>
        <dbReference type="ARBA" id="ARBA00009065"/>
    </source>
</evidence>
<reference evidence="10" key="1">
    <citation type="journal article" date="2012" name="Nat. Biotechnol.">
        <title>Draft genome sequence of pigeonpea (Cajanus cajan), an orphan legume crop of resource-poor farmers.</title>
        <authorList>
            <person name="Varshney R.K."/>
            <person name="Chen W."/>
            <person name="Li Y."/>
            <person name="Bharti A.K."/>
            <person name="Saxena R.K."/>
            <person name="Schlueter J.A."/>
            <person name="Donoghue M.T."/>
            <person name="Azam S."/>
            <person name="Fan G."/>
            <person name="Whaley A.M."/>
            <person name="Farmer A.D."/>
            <person name="Sheridan J."/>
            <person name="Iwata A."/>
            <person name="Tuteja R."/>
            <person name="Penmetsa R.V."/>
            <person name="Wu W."/>
            <person name="Upadhyaya H.D."/>
            <person name="Yang S.P."/>
            <person name="Shah T."/>
            <person name="Saxena K.B."/>
            <person name="Michael T."/>
            <person name="McCombie W.R."/>
            <person name="Yang B."/>
            <person name="Zhang G."/>
            <person name="Yang H."/>
            <person name="Wang J."/>
            <person name="Spillane C."/>
            <person name="Cook D.R."/>
            <person name="May G.D."/>
            <person name="Xu X."/>
            <person name="Jackson S.A."/>
        </authorList>
    </citation>
    <scope>NUCLEOTIDE SEQUENCE [LARGE SCALE GENOMIC DNA]</scope>
</reference>
<dbReference type="Pfam" id="PF00134">
    <property type="entry name" value="Cyclin_N"/>
    <property type="match status" value="1"/>
</dbReference>
<dbReference type="InterPro" id="IPR036915">
    <property type="entry name" value="Cyclin-like_sf"/>
</dbReference>
<dbReference type="SMART" id="SM01332">
    <property type="entry name" value="Cyclin_C"/>
    <property type="match status" value="1"/>
</dbReference>
<accession>A0A151RIP3</accession>
<keyword evidence="5" id="KW-0131">Cell cycle</keyword>
<feature type="domain" description="Cyclin-like" evidence="8">
    <location>
        <begin position="184"/>
        <end position="268"/>
    </location>
</feature>
<evidence type="ECO:0000256" key="2">
    <source>
        <dbReference type="ARBA" id="ARBA00011177"/>
    </source>
</evidence>
<feature type="domain" description="Cyclin-like" evidence="8">
    <location>
        <begin position="83"/>
        <end position="171"/>
    </location>
</feature>
<organism evidence="10 11">
    <name type="scientific">Cajanus cajan</name>
    <name type="common">Pigeon pea</name>
    <name type="synonym">Cajanus indicus</name>
    <dbReference type="NCBI Taxonomy" id="3821"/>
    <lineage>
        <taxon>Eukaryota</taxon>
        <taxon>Viridiplantae</taxon>
        <taxon>Streptophyta</taxon>
        <taxon>Embryophyta</taxon>
        <taxon>Tracheophyta</taxon>
        <taxon>Spermatophyta</taxon>
        <taxon>Magnoliopsida</taxon>
        <taxon>eudicotyledons</taxon>
        <taxon>Gunneridae</taxon>
        <taxon>Pentapetalae</taxon>
        <taxon>rosids</taxon>
        <taxon>fabids</taxon>
        <taxon>Fabales</taxon>
        <taxon>Fabaceae</taxon>
        <taxon>Papilionoideae</taxon>
        <taxon>50 kb inversion clade</taxon>
        <taxon>NPAAA clade</taxon>
        <taxon>indigoferoid/millettioid clade</taxon>
        <taxon>Phaseoleae</taxon>
        <taxon>Cajanus</taxon>
    </lineage>
</organism>
<sequence length="339" mass="38566">MANLLDTLYCSEEHWEEEEEEDDDYVGGSGNTSMSMSSSIPLMVDEEELRWLVEKEEAVKRGGVDAQSHRSLLLLSHHRSGVEWMLKVIAHYSFSPTTALLAVNYLDRFLLAFRFQNGKPWMTHLAAVACLSLAAKLEETQVPLLLDLQVEDTPYLFEAKAIKKMEIFVLSTLGWRMNPPTPLSFLHYITARLAFKDHFLTTCESLLLSLLPDSRFFSYLPSVLATATIMQVIKNVHPRLEGEYESQIIGILGIDKEEVNECRKVMLELWRGWEQKQCMKRKFGLGWAPGSPNGVMDVSFSGDSSNESWAVAASVCSWPEPLWKKSRSEEQLLLNSHFL</sequence>
<proteinExistence type="inferred from homology"/>
<evidence type="ECO:0000313" key="11">
    <source>
        <dbReference type="Proteomes" id="UP000075243"/>
    </source>
</evidence>
<dbReference type="Gramene" id="C.cajan_35260.t">
    <property type="protein sequence ID" value="C.cajan_35260.t"/>
    <property type="gene ID" value="C.cajan_35260"/>
</dbReference>
<evidence type="ECO:0000256" key="6">
    <source>
        <dbReference type="ARBA" id="ARBA00032263"/>
    </source>
</evidence>
<dbReference type="OMA" id="ISDCRFM"/>
<evidence type="ECO:0000313" key="10">
    <source>
        <dbReference type="EMBL" id="KYP42295.1"/>
    </source>
</evidence>
<dbReference type="FunFam" id="1.10.472.10:FF:000060">
    <property type="entry name" value="D6-type cyclin"/>
    <property type="match status" value="1"/>
</dbReference>